<dbReference type="EMBL" id="CAFBLQ010000017">
    <property type="protein sequence ID" value="CAB4861655.1"/>
    <property type="molecule type" value="Genomic_DNA"/>
</dbReference>
<dbReference type="AlphaFoldDB" id="A0A6J7CXW3"/>
<dbReference type="InterPro" id="IPR027954">
    <property type="entry name" value="Transcobalamin-like_C"/>
</dbReference>
<evidence type="ECO:0000313" key="2">
    <source>
        <dbReference type="EMBL" id="CAB4861655.1"/>
    </source>
</evidence>
<name>A0A6J7CXW3_9ZZZZ</name>
<reference evidence="2" key="1">
    <citation type="submission" date="2020-05" db="EMBL/GenBank/DDBJ databases">
        <authorList>
            <person name="Chiriac C."/>
            <person name="Salcher M."/>
            <person name="Ghai R."/>
            <person name="Kavagutti S V."/>
        </authorList>
    </citation>
    <scope>NUCLEOTIDE SEQUENCE</scope>
</reference>
<accession>A0A6J7CXW3</accession>
<dbReference type="Gene3D" id="2.170.130.30">
    <property type="match status" value="1"/>
</dbReference>
<dbReference type="Pfam" id="PF14478">
    <property type="entry name" value="DUF4430"/>
    <property type="match status" value="1"/>
</dbReference>
<sequence>MLEAGRMRIVMPVVGTIAILISAPGCGPGAGKDTAAVRLRVTRDFGAVAVTETAVTKVPASETAMRLLAREAQLKTRYGGGFVQCVKDLCGGRRGGRNYDWFYFVNGVEAPKGAAATRVRANDSIWWDLRDWSVAERVPAVVGQFPEPFRHGPGVPGRLPTRIECADVKDAACGAVRQALGREDVGDGVAPLRATAAGESLRIIVGTWEQIGAERALVVLEDGPAASGIYARPQDRGRAIALLDPAGRTVRTLGPGGGLVAATRVGEDPPVWVVTGTDAAGVLAAARALEPQVLRRRYAVAVDSGGPVGLPLEAAR</sequence>
<proteinExistence type="predicted"/>
<evidence type="ECO:0000259" key="1">
    <source>
        <dbReference type="Pfam" id="PF14478"/>
    </source>
</evidence>
<protein>
    <submittedName>
        <fullName evidence="2">Unannotated protein</fullName>
    </submittedName>
</protein>
<organism evidence="2">
    <name type="scientific">freshwater metagenome</name>
    <dbReference type="NCBI Taxonomy" id="449393"/>
    <lineage>
        <taxon>unclassified sequences</taxon>
        <taxon>metagenomes</taxon>
        <taxon>ecological metagenomes</taxon>
    </lineage>
</organism>
<feature type="domain" description="Transcobalamin-like C-terminal" evidence="1">
    <location>
        <begin position="62"/>
        <end position="129"/>
    </location>
</feature>
<gene>
    <name evidence="2" type="ORF">UFOPK3423_00262</name>
</gene>